<dbReference type="Proteomes" id="UP000800200">
    <property type="component" value="Unassembled WGS sequence"/>
</dbReference>
<evidence type="ECO:0000313" key="1">
    <source>
        <dbReference type="EMBL" id="KAF2186882.1"/>
    </source>
</evidence>
<keyword evidence="2" id="KW-1185">Reference proteome</keyword>
<accession>A0A6A6E7X2</accession>
<dbReference type="EMBL" id="ML994628">
    <property type="protein sequence ID" value="KAF2186882.1"/>
    <property type="molecule type" value="Genomic_DNA"/>
</dbReference>
<feature type="non-terminal residue" evidence="1">
    <location>
        <position position="1"/>
    </location>
</feature>
<evidence type="ECO:0000313" key="2">
    <source>
        <dbReference type="Proteomes" id="UP000800200"/>
    </source>
</evidence>
<dbReference type="InterPro" id="IPR046670">
    <property type="entry name" value="DUF6540"/>
</dbReference>
<name>A0A6A6E7X2_9PEZI</name>
<dbReference type="OrthoDB" id="2999773at2759"/>
<reference evidence="1" key="1">
    <citation type="journal article" date="2020" name="Stud. Mycol.">
        <title>101 Dothideomycetes genomes: a test case for predicting lifestyles and emergence of pathogens.</title>
        <authorList>
            <person name="Haridas S."/>
            <person name="Albert R."/>
            <person name="Binder M."/>
            <person name="Bloem J."/>
            <person name="Labutti K."/>
            <person name="Salamov A."/>
            <person name="Andreopoulos B."/>
            <person name="Baker S."/>
            <person name="Barry K."/>
            <person name="Bills G."/>
            <person name="Bluhm B."/>
            <person name="Cannon C."/>
            <person name="Castanera R."/>
            <person name="Culley D."/>
            <person name="Daum C."/>
            <person name="Ezra D."/>
            <person name="Gonzalez J."/>
            <person name="Henrissat B."/>
            <person name="Kuo A."/>
            <person name="Liang C."/>
            <person name="Lipzen A."/>
            <person name="Lutzoni F."/>
            <person name="Magnuson J."/>
            <person name="Mondo S."/>
            <person name="Nolan M."/>
            <person name="Ohm R."/>
            <person name="Pangilinan J."/>
            <person name="Park H.-J."/>
            <person name="Ramirez L."/>
            <person name="Alfaro M."/>
            <person name="Sun H."/>
            <person name="Tritt A."/>
            <person name="Yoshinaga Y."/>
            <person name="Zwiers L.-H."/>
            <person name="Turgeon B."/>
            <person name="Goodwin S."/>
            <person name="Spatafora J."/>
            <person name="Crous P."/>
            <person name="Grigoriev I."/>
        </authorList>
    </citation>
    <scope>NUCLEOTIDE SEQUENCE</scope>
    <source>
        <strain evidence="1">CBS 207.26</strain>
    </source>
</reference>
<protein>
    <submittedName>
        <fullName evidence="1">Uncharacterized protein</fullName>
    </submittedName>
</protein>
<dbReference type="Pfam" id="PF20174">
    <property type="entry name" value="DUF6540"/>
    <property type="match status" value="1"/>
</dbReference>
<dbReference type="AlphaFoldDB" id="A0A6A6E7X2"/>
<organism evidence="1 2">
    <name type="scientific">Zopfia rhizophila CBS 207.26</name>
    <dbReference type="NCBI Taxonomy" id="1314779"/>
    <lineage>
        <taxon>Eukaryota</taxon>
        <taxon>Fungi</taxon>
        <taxon>Dikarya</taxon>
        <taxon>Ascomycota</taxon>
        <taxon>Pezizomycotina</taxon>
        <taxon>Dothideomycetes</taxon>
        <taxon>Dothideomycetes incertae sedis</taxon>
        <taxon>Zopfiaceae</taxon>
        <taxon>Zopfia</taxon>
    </lineage>
</organism>
<gene>
    <name evidence="1" type="ORF">K469DRAFT_570861</name>
</gene>
<sequence length="141" mass="15575">FPAHWSLWIPHQDNTSIGRRIHASADAANGFEIAFERNYNLDATSRHQILPLAQVLDHYVVDVKGDGSQLKDQIAYDYLEQVALSIPAPSRSLVSTSTQGPRQRVEIQNCQTWLRQVVAALVQNGAMDQAALQAADSAPKN</sequence>
<proteinExistence type="predicted"/>